<dbReference type="GO" id="GO:0015074">
    <property type="term" value="P:DNA integration"/>
    <property type="evidence" value="ECO:0007669"/>
    <property type="project" value="InterPro"/>
</dbReference>
<evidence type="ECO:0000313" key="2">
    <source>
        <dbReference type="EMBL" id="GFY55048.1"/>
    </source>
</evidence>
<organism evidence="2 3">
    <name type="scientific">Trichonephila inaurata madagascariensis</name>
    <dbReference type="NCBI Taxonomy" id="2747483"/>
    <lineage>
        <taxon>Eukaryota</taxon>
        <taxon>Metazoa</taxon>
        <taxon>Ecdysozoa</taxon>
        <taxon>Arthropoda</taxon>
        <taxon>Chelicerata</taxon>
        <taxon>Arachnida</taxon>
        <taxon>Araneae</taxon>
        <taxon>Araneomorphae</taxon>
        <taxon>Entelegynae</taxon>
        <taxon>Araneoidea</taxon>
        <taxon>Nephilidae</taxon>
        <taxon>Trichonephila</taxon>
        <taxon>Trichonephila inaurata</taxon>
    </lineage>
</organism>
<dbReference type="InterPro" id="IPR012337">
    <property type="entry name" value="RNaseH-like_sf"/>
</dbReference>
<dbReference type="GO" id="GO:0003676">
    <property type="term" value="F:nucleic acid binding"/>
    <property type="evidence" value="ECO:0007669"/>
    <property type="project" value="InterPro"/>
</dbReference>
<dbReference type="InterPro" id="IPR050951">
    <property type="entry name" value="Retrovirus_Pol_polyprotein"/>
</dbReference>
<reference evidence="2" key="1">
    <citation type="submission" date="2020-08" db="EMBL/GenBank/DDBJ databases">
        <title>Multicomponent nature underlies the extraordinary mechanical properties of spider dragline silk.</title>
        <authorList>
            <person name="Kono N."/>
            <person name="Nakamura H."/>
            <person name="Mori M."/>
            <person name="Yoshida Y."/>
            <person name="Ohtoshi R."/>
            <person name="Malay A.D."/>
            <person name="Moran D.A.P."/>
            <person name="Tomita M."/>
            <person name="Numata K."/>
            <person name="Arakawa K."/>
        </authorList>
    </citation>
    <scope>NUCLEOTIDE SEQUENCE</scope>
</reference>
<dbReference type="EMBL" id="BMAV01010150">
    <property type="protein sequence ID" value="GFY55048.1"/>
    <property type="molecule type" value="Genomic_DNA"/>
</dbReference>
<dbReference type="Pfam" id="PF00665">
    <property type="entry name" value="rve"/>
    <property type="match status" value="1"/>
</dbReference>
<accession>A0A8X6XKU8</accession>
<evidence type="ECO:0000259" key="1">
    <source>
        <dbReference type="PROSITE" id="PS50994"/>
    </source>
</evidence>
<feature type="domain" description="Integrase catalytic" evidence="1">
    <location>
        <begin position="30"/>
        <end position="124"/>
    </location>
</feature>
<dbReference type="OrthoDB" id="6506431at2759"/>
<keyword evidence="3" id="KW-1185">Reference proteome</keyword>
<name>A0A8X6XKU8_9ARAC</name>
<sequence length="124" mass="14637">MDFPHEQRYPELTCSCIPVRELKFNGIQIVNLVILRFQMLDFTTSIWILLDPFLHPKDFSYCLTAIDRFSRWPEAYPISDMTAETVTATVIREWIPRFGVPGLITTDQGRQFESHLSRNYYKKC</sequence>
<dbReference type="PROSITE" id="PS50994">
    <property type="entry name" value="INTEGRASE"/>
    <property type="match status" value="1"/>
</dbReference>
<dbReference type="AlphaFoldDB" id="A0A8X6XKU8"/>
<dbReference type="PANTHER" id="PTHR37984:SF15">
    <property type="entry name" value="INTEGRASE CATALYTIC DOMAIN-CONTAINING PROTEIN"/>
    <property type="match status" value="1"/>
</dbReference>
<dbReference type="PANTHER" id="PTHR37984">
    <property type="entry name" value="PROTEIN CBG26694"/>
    <property type="match status" value="1"/>
</dbReference>
<comment type="caution">
    <text evidence="2">The sequence shown here is derived from an EMBL/GenBank/DDBJ whole genome shotgun (WGS) entry which is preliminary data.</text>
</comment>
<dbReference type="InterPro" id="IPR036397">
    <property type="entry name" value="RNaseH_sf"/>
</dbReference>
<gene>
    <name evidence="2" type="primary">pol_204</name>
    <name evidence="2" type="ORF">TNIN_288411</name>
</gene>
<dbReference type="InterPro" id="IPR001584">
    <property type="entry name" value="Integrase_cat-core"/>
</dbReference>
<dbReference type="Gene3D" id="3.30.420.10">
    <property type="entry name" value="Ribonuclease H-like superfamily/Ribonuclease H"/>
    <property type="match status" value="1"/>
</dbReference>
<protein>
    <submittedName>
        <fullName evidence="2">Pro-Pol polyprotein</fullName>
    </submittedName>
</protein>
<evidence type="ECO:0000313" key="3">
    <source>
        <dbReference type="Proteomes" id="UP000886998"/>
    </source>
</evidence>
<dbReference type="SUPFAM" id="SSF53098">
    <property type="entry name" value="Ribonuclease H-like"/>
    <property type="match status" value="1"/>
</dbReference>
<dbReference type="Proteomes" id="UP000886998">
    <property type="component" value="Unassembled WGS sequence"/>
</dbReference>
<proteinExistence type="predicted"/>